<accession>A0A395J720</accession>
<evidence type="ECO:0000313" key="1">
    <source>
        <dbReference type="EMBL" id="RAL66479.1"/>
    </source>
</evidence>
<organism evidence="1 2">
    <name type="scientific">Monilinia fructigena</name>
    <dbReference type="NCBI Taxonomy" id="38457"/>
    <lineage>
        <taxon>Eukaryota</taxon>
        <taxon>Fungi</taxon>
        <taxon>Dikarya</taxon>
        <taxon>Ascomycota</taxon>
        <taxon>Pezizomycotina</taxon>
        <taxon>Leotiomycetes</taxon>
        <taxon>Helotiales</taxon>
        <taxon>Sclerotiniaceae</taxon>
        <taxon>Monilinia</taxon>
    </lineage>
</organism>
<reference evidence="1 2" key="1">
    <citation type="submission" date="2018-06" db="EMBL/GenBank/DDBJ databases">
        <title>Genome Sequence of the Brown Rot Fungal Pathogen Monilinia fructigena.</title>
        <authorList>
            <person name="Landi L."/>
            <person name="De Miccolis Angelini R.M."/>
            <person name="Pollastro S."/>
            <person name="Abate D."/>
            <person name="Faretra F."/>
            <person name="Romanazzi G."/>
        </authorList>
    </citation>
    <scope>NUCLEOTIDE SEQUENCE [LARGE SCALE GENOMIC DNA]</scope>
    <source>
        <strain evidence="1 2">Mfrg269</strain>
    </source>
</reference>
<comment type="caution">
    <text evidence="1">The sequence shown here is derived from an EMBL/GenBank/DDBJ whole genome shotgun (WGS) entry which is preliminary data.</text>
</comment>
<sequence length="66" mass="7318">MSYCQRLEEEAIEAHSSPAAPPWRQTVPLQRSNTVSAEDSHAGLLIDRFNDPAAPTQPVTEIQKCK</sequence>
<keyword evidence="2" id="KW-1185">Reference proteome</keyword>
<dbReference type="OrthoDB" id="3551501at2759"/>
<evidence type="ECO:0000313" key="2">
    <source>
        <dbReference type="Proteomes" id="UP000249056"/>
    </source>
</evidence>
<proteinExistence type="predicted"/>
<dbReference type="Proteomes" id="UP000249056">
    <property type="component" value="Unassembled WGS sequence"/>
</dbReference>
<name>A0A395J720_9HELO</name>
<dbReference type="EMBL" id="QKRW01000006">
    <property type="protein sequence ID" value="RAL66479.1"/>
    <property type="molecule type" value="Genomic_DNA"/>
</dbReference>
<protein>
    <submittedName>
        <fullName evidence="1">Uncharacterized protein</fullName>
    </submittedName>
</protein>
<dbReference type="AlphaFoldDB" id="A0A395J720"/>
<gene>
    <name evidence="1" type="ORF">DID88_006169</name>
</gene>